<dbReference type="EMBL" id="JAAMPA010000001">
    <property type="protein sequence ID" value="NIH65672.1"/>
    <property type="molecule type" value="Genomic_DNA"/>
</dbReference>
<gene>
    <name evidence="1" type="ORF">FB380_000118</name>
</gene>
<dbReference type="AlphaFoldDB" id="A0A846LI52"/>
<reference evidence="1 2" key="1">
    <citation type="submission" date="2020-02" db="EMBL/GenBank/DDBJ databases">
        <title>Sequencing the genomes of 1000 actinobacteria strains.</title>
        <authorList>
            <person name="Klenk H.-P."/>
        </authorList>
    </citation>
    <scope>NUCLEOTIDE SEQUENCE [LARGE SCALE GENOMIC DNA]</scope>
    <source>
        <strain evidence="1 2">DSM 45201</strain>
    </source>
</reference>
<organism evidence="1 2">
    <name type="scientific">Modestobacter marinus</name>
    <dbReference type="NCBI Taxonomy" id="477641"/>
    <lineage>
        <taxon>Bacteria</taxon>
        <taxon>Bacillati</taxon>
        <taxon>Actinomycetota</taxon>
        <taxon>Actinomycetes</taxon>
        <taxon>Geodermatophilales</taxon>
        <taxon>Geodermatophilaceae</taxon>
        <taxon>Modestobacter</taxon>
    </lineage>
</organism>
<protein>
    <submittedName>
        <fullName evidence="1">Uncharacterized protein</fullName>
    </submittedName>
</protein>
<name>A0A846LI52_9ACTN</name>
<dbReference type="Proteomes" id="UP000552836">
    <property type="component" value="Unassembled WGS sequence"/>
</dbReference>
<accession>A0A846LI52</accession>
<sequence>MDIETAYALLAELELREVEDLGRDWFEADLQEQLPPA</sequence>
<comment type="caution">
    <text evidence="1">The sequence shown here is derived from an EMBL/GenBank/DDBJ whole genome shotgun (WGS) entry which is preliminary data.</text>
</comment>
<evidence type="ECO:0000313" key="1">
    <source>
        <dbReference type="EMBL" id="NIH65672.1"/>
    </source>
</evidence>
<proteinExistence type="predicted"/>
<evidence type="ECO:0000313" key="2">
    <source>
        <dbReference type="Proteomes" id="UP000552836"/>
    </source>
</evidence>